<gene>
    <name evidence="4" type="ORF">ACFQ1O_09870</name>
</gene>
<dbReference type="SMART" id="SM00850">
    <property type="entry name" value="LytTR"/>
    <property type="match status" value="1"/>
</dbReference>
<dbReference type="InterPro" id="IPR007492">
    <property type="entry name" value="LytTR_DNA-bd_dom"/>
</dbReference>
<evidence type="ECO:0000313" key="4">
    <source>
        <dbReference type="EMBL" id="MFD0964311.1"/>
    </source>
</evidence>
<dbReference type="InterPro" id="IPR001789">
    <property type="entry name" value="Sig_transdc_resp-reg_receiver"/>
</dbReference>
<feature type="modified residue" description="4-aspartylphosphate" evidence="1">
    <location>
        <position position="56"/>
    </location>
</feature>
<dbReference type="RefSeq" id="WP_377715860.1">
    <property type="nucleotide sequence ID" value="NZ_JBHTJM010000009.1"/>
</dbReference>
<evidence type="ECO:0000256" key="1">
    <source>
        <dbReference type="PROSITE-ProRule" id="PRU00169"/>
    </source>
</evidence>
<dbReference type="EMBL" id="JBHTJM010000009">
    <property type="protein sequence ID" value="MFD0964311.1"/>
    <property type="molecule type" value="Genomic_DNA"/>
</dbReference>
<dbReference type="PROSITE" id="PS50930">
    <property type="entry name" value="HTH_LYTTR"/>
    <property type="match status" value="1"/>
</dbReference>
<name>A0ABW3I370_9FLAO</name>
<keyword evidence="1" id="KW-0597">Phosphoprotein</keyword>
<sequence>MKKLNCIIVDDEPLAVEGIELYVDDYEQLNLVGTFNDAISANEFIQNNPVDLIFLDIEMPKLSGLDFLKTTNIDALVILTTAYPQFALEAFELNVVDYLVKPIGPNRFMKAINKVNDLYQKPPSNVEEISNDYIYIKADRKYVKVFYEDIKYIKGLKDYVIIYTENERIITAINIKTIYNELPKHIFARTSKSYIINVNSIKAVNVDTILIGEEELPLGKTYKDDFLSKHVKSNLIQRPTKKG</sequence>
<dbReference type="SMART" id="SM00448">
    <property type="entry name" value="REC"/>
    <property type="match status" value="1"/>
</dbReference>
<dbReference type="Proteomes" id="UP001596997">
    <property type="component" value="Unassembled WGS sequence"/>
</dbReference>
<evidence type="ECO:0000313" key="5">
    <source>
        <dbReference type="Proteomes" id="UP001596997"/>
    </source>
</evidence>
<dbReference type="Pfam" id="PF04397">
    <property type="entry name" value="LytTR"/>
    <property type="match status" value="1"/>
</dbReference>
<dbReference type="PANTHER" id="PTHR37299">
    <property type="entry name" value="TRANSCRIPTIONAL REGULATOR-RELATED"/>
    <property type="match status" value="1"/>
</dbReference>
<dbReference type="PROSITE" id="PS50110">
    <property type="entry name" value="RESPONSE_REGULATORY"/>
    <property type="match status" value="1"/>
</dbReference>
<dbReference type="InterPro" id="IPR046947">
    <property type="entry name" value="LytR-like"/>
</dbReference>
<dbReference type="Pfam" id="PF00072">
    <property type="entry name" value="Response_reg"/>
    <property type="match status" value="1"/>
</dbReference>
<proteinExistence type="predicted"/>
<feature type="domain" description="Response regulatory" evidence="2">
    <location>
        <begin position="5"/>
        <end position="116"/>
    </location>
</feature>
<organism evidence="4 5">
    <name type="scientific">Pseudofulvibacter geojedonensis</name>
    <dbReference type="NCBI Taxonomy" id="1123758"/>
    <lineage>
        <taxon>Bacteria</taxon>
        <taxon>Pseudomonadati</taxon>
        <taxon>Bacteroidota</taxon>
        <taxon>Flavobacteriia</taxon>
        <taxon>Flavobacteriales</taxon>
        <taxon>Flavobacteriaceae</taxon>
        <taxon>Pseudofulvibacter</taxon>
    </lineage>
</organism>
<dbReference type="Gene3D" id="2.40.50.1020">
    <property type="entry name" value="LytTr DNA-binding domain"/>
    <property type="match status" value="1"/>
</dbReference>
<evidence type="ECO:0000259" key="2">
    <source>
        <dbReference type="PROSITE" id="PS50110"/>
    </source>
</evidence>
<dbReference type="SUPFAM" id="SSF52172">
    <property type="entry name" value="CheY-like"/>
    <property type="match status" value="1"/>
</dbReference>
<feature type="domain" description="HTH LytTR-type" evidence="3">
    <location>
        <begin position="134"/>
        <end position="202"/>
    </location>
</feature>
<dbReference type="InterPro" id="IPR011006">
    <property type="entry name" value="CheY-like_superfamily"/>
</dbReference>
<comment type="caution">
    <text evidence="4">The sequence shown here is derived from an EMBL/GenBank/DDBJ whole genome shotgun (WGS) entry which is preliminary data.</text>
</comment>
<protein>
    <submittedName>
        <fullName evidence="4">LytR/AlgR family response regulator transcription factor</fullName>
    </submittedName>
</protein>
<dbReference type="Gene3D" id="3.40.50.2300">
    <property type="match status" value="1"/>
</dbReference>
<keyword evidence="5" id="KW-1185">Reference proteome</keyword>
<accession>A0ABW3I370</accession>
<evidence type="ECO:0000259" key="3">
    <source>
        <dbReference type="PROSITE" id="PS50930"/>
    </source>
</evidence>
<reference evidence="5" key="1">
    <citation type="journal article" date="2019" name="Int. J. Syst. Evol. Microbiol.">
        <title>The Global Catalogue of Microorganisms (GCM) 10K type strain sequencing project: providing services to taxonomists for standard genome sequencing and annotation.</title>
        <authorList>
            <consortium name="The Broad Institute Genomics Platform"/>
            <consortium name="The Broad Institute Genome Sequencing Center for Infectious Disease"/>
            <person name="Wu L."/>
            <person name="Ma J."/>
        </authorList>
    </citation>
    <scope>NUCLEOTIDE SEQUENCE [LARGE SCALE GENOMIC DNA]</scope>
    <source>
        <strain evidence="5">CCUG 62114</strain>
    </source>
</reference>
<dbReference type="PANTHER" id="PTHR37299:SF1">
    <property type="entry name" value="STAGE 0 SPORULATION PROTEIN A HOMOLOG"/>
    <property type="match status" value="1"/>
</dbReference>